<evidence type="ECO:0000313" key="2">
    <source>
        <dbReference type="Proteomes" id="UP001244341"/>
    </source>
</evidence>
<accession>A0ABY8U1N2</accession>
<evidence type="ECO:0000313" key="1">
    <source>
        <dbReference type="EMBL" id="WIA15352.1"/>
    </source>
</evidence>
<dbReference type="EMBL" id="CP126213">
    <property type="protein sequence ID" value="WIA15352.1"/>
    <property type="molecule type" value="Genomic_DNA"/>
</dbReference>
<name>A0ABY8U1N2_TETOB</name>
<organism evidence="1 2">
    <name type="scientific">Tetradesmus obliquus</name>
    <name type="common">Green alga</name>
    <name type="synonym">Acutodesmus obliquus</name>
    <dbReference type="NCBI Taxonomy" id="3088"/>
    <lineage>
        <taxon>Eukaryota</taxon>
        <taxon>Viridiplantae</taxon>
        <taxon>Chlorophyta</taxon>
        <taxon>core chlorophytes</taxon>
        <taxon>Chlorophyceae</taxon>
        <taxon>CS clade</taxon>
        <taxon>Sphaeropleales</taxon>
        <taxon>Scenedesmaceae</taxon>
        <taxon>Tetradesmus</taxon>
    </lineage>
</organism>
<sequence>MPADVIEAVLDTGARMDMQQLAAAARCRVLGLEAWVKVCKTMRVKSGLPAVVESVCTAVAGDRLSFSSRQVTAANVQDLLHIAVNKSDTTAASQLLTFLRLPRSSKGHAALLQQLTPALLLHLLCTAVERQHVCVVEQLLRLPAVQQLQPADVAAVVQAALTPGRSMVMLTALCKPPLSPLLDAANCESSIAAAMLANSASVAHHGVALLCSCAAARALPPAALARLLAAALTAYGGDALKGYCSHMLVLPLLGLPGAQALPAVSVAALLRQALSCVSHPLSRLESFRFLLSLPAAGSMDQATLAGVLQATLQDAAYPAALAMCEQLSGMQLLDAATISSLLQTIIQQSGSISYALGGDLDADADGDPEGLVADVPVINKLCELPAAALLDPEPLIRQAVQLRALRVLPCLCRQLQLSVSSLTAMLQSAAHDKEYGVLKLLLASAAAQQLSRESLAQLLECTVEAAEEDAAVALLQLPAAQQLEVGTAAALLDCAVKQQCCRQLSPQRLQALLLHATQQHNDNSVEILSQMAAAHSISHESVEQIMTAAIRVGCCGMLMDLCELAGAETLPADAVCRLLRTALNLQWTEASQIEETLDLALRMRACGDQAVVRLLDLPGAQQLSSSSVSLLLQQAGQHGAKQAVVRLCELPGAQHLGPDAAAAALSFGVVEQLDSPAIVALSGLPGPTHEAAAGLVVTISSQQLIAGAAKLQLSRFVTVVD</sequence>
<keyword evidence="2" id="KW-1185">Reference proteome</keyword>
<protein>
    <submittedName>
        <fullName evidence="1">Uncharacterized protein</fullName>
    </submittedName>
</protein>
<gene>
    <name evidence="1" type="ORF">OEZ85_002017</name>
</gene>
<dbReference type="Proteomes" id="UP001244341">
    <property type="component" value="Chromosome 6b"/>
</dbReference>
<proteinExistence type="predicted"/>
<reference evidence="1 2" key="1">
    <citation type="submission" date="2023-05" db="EMBL/GenBank/DDBJ databases">
        <title>A 100% complete, gapless, phased diploid assembly of the Scenedesmus obliquus UTEX 3031 genome.</title>
        <authorList>
            <person name="Biondi T.C."/>
            <person name="Hanschen E.R."/>
            <person name="Kwon T."/>
            <person name="Eng W."/>
            <person name="Kruse C.P.S."/>
            <person name="Koehler S.I."/>
            <person name="Kunde Y."/>
            <person name="Gleasner C.D."/>
            <person name="You Mak K.T."/>
            <person name="Polle J."/>
            <person name="Hovde B.T."/>
            <person name="Starkenburg S.R."/>
        </authorList>
    </citation>
    <scope>NUCLEOTIDE SEQUENCE [LARGE SCALE GENOMIC DNA]</scope>
    <source>
        <strain evidence="1 2">DOE0152z</strain>
    </source>
</reference>